<dbReference type="AlphaFoldDB" id="A0A919H1H2"/>
<name>A0A919H1H2_9ACTN</name>
<dbReference type="Pfam" id="PF11239">
    <property type="entry name" value="DUF3040"/>
    <property type="match status" value="1"/>
</dbReference>
<keyword evidence="1" id="KW-0812">Transmembrane</keyword>
<dbReference type="Proteomes" id="UP000600026">
    <property type="component" value="Unassembled WGS sequence"/>
</dbReference>
<evidence type="ECO:0000313" key="3">
    <source>
        <dbReference type="Proteomes" id="UP000600026"/>
    </source>
</evidence>
<dbReference type="RefSeq" id="WP_031139347.1">
    <property type="nucleotide sequence ID" value="NZ_BNEE01000006.1"/>
</dbReference>
<keyword evidence="1" id="KW-1133">Transmembrane helix</keyword>
<keyword evidence="1" id="KW-0472">Membrane</keyword>
<gene>
    <name evidence="2" type="ORF">Sxan_23320</name>
</gene>
<evidence type="ECO:0000313" key="2">
    <source>
        <dbReference type="EMBL" id="GHI84968.1"/>
    </source>
</evidence>
<evidence type="ECO:0000256" key="1">
    <source>
        <dbReference type="SAM" id="Phobius"/>
    </source>
</evidence>
<feature type="transmembrane region" description="Helical" evidence="1">
    <location>
        <begin position="26"/>
        <end position="59"/>
    </location>
</feature>
<reference evidence="2" key="1">
    <citation type="submission" date="2020-09" db="EMBL/GenBank/DDBJ databases">
        <title>Whole genome shotgun sequence of Streptomyces xanthophaeus NBRC 12829.</title>
        <authorList>
            <person name="Komaki H."/>
            <person name="Tamura T."/>
        </authorList>
    </citation>
    <scope>NUCLEOTIDE SEQUENCE</scope>
    <source>
        <strain evidence="2">NBRC 12829</strain>
    </source>
</reference>
<organism evidence="2 3">
    <name type="scientific">Streptomyces xanthophaeus</name>
    <dbReference type="NCBI Taxonomy" id="67385"/>
    <lineage>
        <taxon>Bacteria</taxon>
        <taxon>Bacillati</taxon>
        <taxon>Actinomycetota</taxon>
        <taxon>Actinomycetes</taxon>
        <taxon>Kitasatosporales</taxon>
        <taxon>Streptomycetaceae</taxon>
        <taxon>Streptomyces</taxon>
    </lineage>
</organism>
<accession>A0A919H1H2</accession>
<proteinExistence type="predicted"/>
<dbReference type="EMBL" id="BNEE01000006">
    <property type="protein sequence ID" value="GHI84968.1"/>
    <property type="molecule type" value="Genomic_DNA"/>
</dbReference>
<dbReference type="InterPro" id="IPR021401">
    <property type="entry name" value="DUF3040"/>
</dbReference>
<comment type="caution">
    <text evidence="2">The sequence shown here is derived from an EMBL/GenBank/DDBJ whole genome shotgun (WGS) entry which is preliminary data.</text>
</comment>
<sequence length="64" mass="6538">METNPDDNTTVNTTASRPEPLPQRWAIILIAGFVAGAAVFTLGGMLAALGAAGATVMALHQLMA</sequence>
<keyword evidence="3" id="KW-1185">Reference proteome</keyword>
<protein>
    <submittedName>
        <fullName evidence="2">Uncharacterized protein</fullName>
    </submittedName>
</protein>